<evidence type="ECO:0000256" key="4">
    <source>
        <dbReference type="ARBA" id="ARBA00022833"/>
    </source>
</evidence>
<keyword evidence="4" id="KW-0862">Zinc</keyword>
<reference evidence="7" key="2">
    <citation type="journal article" date="2023" name="IMA Fungus">
        <title>Comparative genomic study of the Penicillium genus elucidates a diverse pangenome and 15 lateral gene transfer events.</title>
        <authorList>
            <person name="Petersen C."/>
            <person name="Sorensen T."/>
            <person name="Nielsen M.R."/>
            <person name="Sondergaard T.E."/>
            <person name="Sorensen J.L."/>
            <person name="Fitzpatrick D.A."/>
            <person name="Frisvad J.C."/>
            <person name="Nielsen K.L."/>
        </authorList>
    </citation>
    <scope>NUCLEOTIDE SEQUENCE</scope>
    <source>
        <strain evidence="7">IBT 21917</strain>
    </source>
</reference>
<keyword evidence="3 5" id="KW-0863">Zinc-finger</keyword>
<feature type="domain" description="C2H2-type" evidence="6">
    <location>
        <begin position="256"/>
        <end position="280"/>
    </location>
</feature>
<evidence type="ECO:0000259" key="6">
    <source>
        <dbReference type="PROSITE" id="PS50157"/>
    </source>
</evidence>
<comment type="caution">
    <text evidence="7">The sequence shown here is derived from an EMBL/GenBank/DDBJ whole genome shotgun (WGS) entry which is preliminary data.</text>
</comment>
<dbReference type="OrthoDB" id="6077919at2759"/>
<dbReference type="GO" id="GO:0000981">
    <property type="term" value="F:DNA-binding transcription factor activity, RNA polymerase II-specific"/>
    <property type="evidence" value="ECO:0007669"/>
    <property type="project" value="TreeGrafter"/>
</dbReference>
<dbReference type="Gene3D" id="3.30.160.60">
    <property type="entry name" value="Classic Zinc Finger"/>
    <property type="match status" value="3"/>
</dbReference>
<evidence type="ECO:0000313" key="8">
    <source>
        <dbReference type="Proteomes" id="UP001146351"/>
    </source>
</evidence>
<dbReference type="GO" id="GO:0005634">
    <property type="term" value="C:nucleus"/>
    <property type="evidence" value="ECO:0007669"/>
    <property type="project" value="TreeGrafter"/>
</dbReference>
<evidence type="ECO:0000256" key="5">
    <source>
        <dbReference type="PROSITE-ProRule" id="PRU00042"/>
    </source>
</evidence>
<dbReference type="GO" id="GO:0000977">
    <property type="term" value="F:RNA polymerase II transcription regulatory region sequence-specific DNA binding"/>
    <property type="evidence" value="ECO:0007669"/>
    <property type="project" value="TreeGrafter"/>
</dbReference>
<keyword evidence="1" id="KW-0479">Metal-binding</keyword>
<dbReference type="PROSITE" id="PS50157">
    <property type="entry name" value="ZINC_FINGER_C2H2_2"/>
    <property type="match status" value="2"/>
</dbReference>
<dbReference type="SUPFAM" id="SSF57667">
    <property type="entry name" value="beta-beta-alpha zinc fingers"/>
    <property type="match status" value="2"/>
</dbReference>
<accession>A0A9W9HZ89</accession>
<feature type="domain" description="C2H2-type" evidence="6">
    <location>
        <begin position="57"/>
        <end position="86"/>
    </location>
</feature>
<protein>
    <recommendedName>
        <fullName evidence="6">C2H2-type domain-containing protein</fullName>
    </recommendedName>
</protein>
<organism evidence="7 8">
    <name type="scientific">Penicillium capsulatum</name>
    <dbReference type="NCBI Taxonomy" id="69766"/>
    <lineage>
        <taxon>Eukaryota</taxon>
        <taxon>Fungi</taxon>
        <taxon>Dikarya</taxon>
        <taxon>Ascomycota</taxon>
        <taxon>Pezizomycotina</taxon>
        <taxon>Eurotiomycetes</taxon>
        <taxon>Eurotiomycetidae</taxon>
        <taxon>Eurotiales</taxon>
        <taxon>Aspergillaceae</taxon>
        <taxon>Penicillium</taxon>
    </lineage>
</organism>
<dbReference type="GO" id="GO:0008270">
    <property type="term" value="F:zinc ion binding"/>
    <property type="evidence" value="ECO:0007669"/>
    <property type="project" value="UniProtKB-KW"/>
</dbReference>
<evidence type="ECO:0000256" key="1">
    <source>
        <dbReference type="ARBA" id="ARBA00022723"/>
    </source>
</evidence>
<dbReference type="InterPro" id="IPR013087">
    <property type="entry name" value="Znf_C2H2_type"/>
</dbReference>
<dbReference type="PANTHER" id="PTHR24409">
    <property type="entry name" value="ZINC FINGER PROTEIN 142"/>
    <property type="match status" value="1"/>
</dbReference>
<evidence type="ECO:0000256" key="3">
    <source>
        <dbReference type="ARBA" id="ARBA00022771"/>
    </source>
</evidence>
<dbReference type="PROSITE" id="PS00028">
    <property type="entry name" value="ZINC_FINGER_C2H2_1"/>
    <property type="match status" value="5"/>
</dbReference>
<dbReference type="SMART" id="SM00355">
    <property type="entry name" value="ZnF_C2H2"/>
    <property type="match status" value="7"/>
</dbReference>
<reference evidence="7" key="1">
    <citation type="submission" date="2022-11" db="EMBL/GenBank/DDBJ databases">
        <authorList>
            <person name="Petersen C."/>
        </authorList>
    </citation>
    <scope>NUCLEOTIDE SEQUENCE</scope>
    <source>
        <strain evidence="7">IBT 21917</strain>
    </source>
</reference>
<dbReference type="EMBL" id="JAPQKO010000005">
    <property type="protein sequence ID" value="KAJ5161019.1"/>
    <property type="molecule type" value="Genomic_DNA"/>
</dbReference>
<keyword evidence="8" id="KW-1185">Reference proteome</keyword>
<keyword evidence="2" id="KW-0677">Repeat</keyword>
<proteinExistence type="predicted"/>
<dbReference type="AlphaFoldDB" id="A0A9W9HZ89"/>
<dbReference type="PANTHER" id="PTHR24409:SF356">
    <property type="entry name" value="C2H2 FINGER DOMAIN TRANSCRIPTION FACTOR (EUROFUNG)"/>
    <property type="match status" value="1"/>
</dbReference>
<name>A0A9W9HZ89_9EURO</name>
<dbReference type="Proteomes" id="UP001146351">
    <property type="component" value="Unassembled WGS sequence"/>
</dbReference>
<gene>
    <name evidence="7" type="ORF">N7492_006411</name>
</gene>
<evidence type="ECO:0000313" key="7">
    <source>
        <dbReference type="EMBL" id="KAJ5161019.1"/>
    </source>
</evidence>
<dbReference type="InterPro" id="IPR036236">
    <property type="entry name" value="Znf_C2H2_sf"/>
</dbReference>
<sequence>MYACDTCTASFTFEVERARHKDEYGHWPRCETCSQVFGTRSSCKQHMDDTNHWAPRYKCNTCTKLFRSADAADQHMTDVGHWQPKVCCETCSKKFWDQKAADQHMHALNHWAPKVACEMCDQKFYTLAAAEQHMKEQGHYKSYCRDCDRRFQNESNFKRCSDNDEFRQQHLQSKTHLGSKVPCPFCKSNFTSASGLTCHLETGSCPKAPKLNRETILSMIRYRDRDGAITNKRIESSKEASVQYSATTNAFNGSYWECYLCHGEFSKKYSLNQHLNSPVHKQKVYRCPNAKRVCGKEFVALAGLFSHLESESCAYMRFEKVQQQVSDVIQGRSLITSI</sequence>
<evidence type="ECO:0000256" key="2">
    <source>
        <dbReference type="ARBA" id="ARBA00022737"/>
    </source>
</evidence>